<evidence type="ECO:0000313" key="3">
    <source>
        <dbReference type="Proteomes" id="UP001189143"/>
    </source>
</evidence>
<dbReference type="Pfam" id="PF02498">
    <property type="entry name" value="Bro-N"/>
    <property type="match status" value="1"/>
</dbReference>
<dbReference type="InterPro" id="IPR010093">
    <property type="entry name" value="SinI_DNA-bd"/>
</dbReference>
<proteinExistence type="predicted"/>
<evidence type="ECO:0000259" key="1">
    <source>
        <dbReference type="PROSITE" id="PS51750"/>
    </source>
</evidence>
<name>A0AAD1YAU0_9CLOT</name>
<protein>
    <submittedName>
        <fullName evidence="2">Prophage antirepressor</fullName>
    </submittedName>
</protein>
<dbReference type="Proteomes" id="UP001189143">
    <property type="component" value="Unassembled WGS sequence"/>
</dbReference>
<dbReference type="SMART" id="SM01040">
    <property type="entry name" value="Bro-N"/>
    <property type="match status" value="1"/>
</dbReference>
<reference evidence="2" key="1">
    <citation type="submission" date="2022-10" db="EMBL/GenBank/DDBJ databases">
        <authorList>
            <person name="Aires J."/>
            <person name="Mesa V."/>
        </authorList>
    </citation>
    <scope>NUCLEOTIDE SEQUENCE</scope>
    <source>
        <strain evidence="2">Clostridium neonatale JD116</strain>
    </source>
</reference>
<dbReference type="Pfam" id="PF12728">
    <property type="entry name" value="HTH_17"/>
    <property type="match status" value="1"/>
</dbReference>
<feature type="domain" description="Bro-N" evidence="1">
    <location>
        <begin position="182"/>
        <end position="296"/>
    </location>
</feature>
<organism evidence="2 3">
    <name type="scientific">Clostridium neonatale</name>
    <dbReference type="NCBI Taxonomy" id="137838"/>
    <lineage>
        <taxon>Bacteria</taxon>
        <taxon>Bacillati</taxon>
        <taxon>Bacillota</taxon>
        <taxon>Clostridia</taxon>
        <taxon>Eubacteriales</taxon>
        <taxon>Clostridiaceae</taxon>
        <taxon>Clostridium</taxon>
    </lineage>
</organism>
<dbReference type="AlphaFoldDB" id="A0AAD1YAU0"/>
<dbReference type="EMBL" id="CAMTCP010000030">
    <property type="protein sequence ID" value="CAI3541399.1"/>
    <property type="molecule type" value="Genomic_DNA"/>
</dbReference>
<evidence type="ECO:0000313" key="2">
    <source>
        <dbReference type="EMBL" id="CAI3541399.1"/>
    </source>
</evidence>
<dbReference type="RefSeq" id="WP_317078143.1">
    <property type="nucleotide sequence ID" value="NZ_CAMTCP010000030.1"/>
</dbReference>
<comment type="caution">
    <text evidence="2">The sequence shown here is derived from an EMBL/GenBank/DDBJ whole genome shotgun (WGS) entry which is preliminary data.</text>
</comment>
<sequence>MKYYTVSEVAKKYKVSKETIYKRIREGVISRARNKGNVIRISASELKKIQNQYMNDLVYDKEKVEIVETSLGKIRKIKLTDEYVARDIANAIGLAATRTLVDKASNNNARCIDIDEAKCYGFEHYSKGTSLINYDGVVEYSKRSAFNIDWDKFLKELKPSNENIQADECSQIEFEEAKTDNSNALSKIFEGTPVEIITDKNGEPLFELYSTGMALGYSRTDGKTMSVHGGQKLFPRKDRIDKVIENAEITGCVQGGHKYLTESQLYDFMFEAKTDKCKSFRKWVTNEVLPTIRKTGGYVNNAEKFTENYFSNLSEDTREIIKNELENKNKDLRLEKAKIEHELKSNTEIINLIDEA</sequence>
<dbReference type="GO" id="GO:0003677">
    <property type="term" value="F:DNA binding"/>
    <property type="evidence" value="ECO:0007669"/>
    <property type="project" value="InterPro"/>
</dbReference>
<dbReference type="InterPro" id="IPR041657">
    <property type="entry name" value="HTH_17"/>
</dbReference>
<accession>A0AAD1YAU0</accession>
<gene>
    <name evidence="2" type="ORF">CNEO2_1270007</name>
</gene>
<dbReference type="InterPro" id="IPR003497">
    <property type="entry name" value="BRO_N_domain"/>
</dbReference>
<dbReference type="NCBIfam" id="TIGR01764">
    <property type="entry name" value="excise"/>
    <property type="match status" value="1"/>
</dbReference>
<dbReference type="PROSITE" id="PS51750">
    <property type="entry name" value="BRO_N"/>
    <property type="match status" value="1"/>
</dbReference>